<keyword evidence="2" id="KW-1185">Reference proteome</keyword>
<reference evidence="1" key="1">
    <citation type="submission" date="2022-05" db="EMBL/GenBank/DDBJ databases">
        <title>Draft genome sequence of Clostridium tertium strain CP3 isolated from Peru.</title>
        <authorList>
            <person name="Hurtado R."/>
            <person name="Lima L."/>
            <person name="Sousa T."/>
            <person name="Jaiswal A.K."/>
            <person name="Tiwari S."/>
            <person name="Maturrano L."/>
            <person name="Brenig B."/>
            <person name="Azevedo V."/>
        </authorList>
    </citation>
    <scope>NUCLEOTIDE SEQUENCE</scope>
    <source>
        <strain evidence="1">CP3</strain>
    </source>
</reference>
<dbReference type="Proteomes" id="UP001141183">
    <property type="component" value="Unassembled WGS sequence"/>
</dbReference>
<protein>
    <submittedName>
        <fullName evidence="1">Uncharacterized protein</fullName>
    </submittedName>
</protein>
<dbReference type="EMBL" id="JAMRYU010000032">
    <property type="protein sequence ID" value="MDC4242437.1"/>
    <property type="molecule type" value="Genomic_DNA"/>
</dbReference>
<gene>
    <name evidence="1" type="ORF">NE398_20100</name>
</gene>
<dbReference type="AlphaFoldDB" id="A0A9X4B357"/>
<evidence type="ECO:0000313" key="2">
    <source>
        <dbReference type="Proteomes" id="UP001141183"/>
    </source>
</evidence>
<organism evidence="1 2">
    <name type="scientific">Clostridium tertium</name>
    <dbReference type="NCBI Taxonomy" id="1559"/>
    <lineage>
        <taxon>Bacteria</taxon>
        <taxon>Bacillati</taxon>
        <taxon>Bacillota</taxon>
        <taxon>Clostridia</taxon>
        <taxon>Eubacteriales</taxon>
        <taxon>Clostridiaceae</taxon>
        <taxon>Clostridium</taxon>
    </lineage>
</organism>
<accession>A0A9X4B357</accession>
<dbReference type="RefSeq" id="WP_272470775.1">
    <property type="nucleotide sequence ID" value="NZ_JAMRYU010000032.1"/>
</dbReference>
<comment type="caution">
    <text evidence="1">The sequence shown here is derived from an EMBL/GenBank/DDBJ whole genome shotgun (WGS) entry which is preliminary data.</text>
</comment>
<proteinExistence type="predicted"/>
<evidence type="ECO:0000313" key="1">
    <source>
        <dbReference type="EMBL" id="MDC4242437.1"/>
    </source>
</evidence>
<name>A0A9X4B357_9CLOT</name>
<sequence length="59" mass="6719">MQGDAEFNLAHFALQKLKILPSQLNNMSQREKAFIYASIQVRVETEKKEANKIKAKGGR</sequence>